<organism evidence="1 2">
    <name type="scientific">Pseudomonas lactis</name>
    <dbReference type="NCBI Taxonomy" id="1615674"/>
    <lineage>
        <taxon>Bacteria</taxon>
        <taxon>Pseudomonadati</taxon>
        <taxon>Pseudomonadota</taxon>
        <taxon>Gammaproteobacteria</taxon>
        <taxon>Pseudomonadales</taxon>
        <taxon>Pseudomonadaceae</taxon>
        <taxon>Pseudomonas</taxon>
    </lineage>
</organism>
<name>A0A921NMP8_9PSED</name>
<evidence type="ECO:0000313" key="2">
    <source>
        <dbReference type="Proteomes" id="UP000752172"/>
    </source>
</evidence>
<protein>
    <recommendedName>
        <fullName evidence="3">Phage protein</fullName>
    </recommendedName>
</protein>
<gene>
    <name evidence="1" type="ORF">K8W20_21710</name>
</gene>
<dbReference type="Proteomes" id="UP000752172">
    <property type="component" value="Unassembled WGS sequence"/>
</dbReference>
<reference evidence="1" key="1">
    <citation type="journal article" date="2021" name="PeerJ">
        <title>Extensive microbial diversity within the chicken gut microbiome revealed by metagenomics and culture.</title>
        <authorList>
            <person name="Gilroy R."/>
            <person name="Ravi A."/>
            <person name="Getino M."/>
            <person name="Pursley I."/>
            <person name="Horton D.L."/>
            <person name="Alikhan N.F."/>
            <person name="Baker D."/>
            <person name="Gharbi K."/>
            <person name="Hall N."/>
            <person name="Watson M."/>
            <person name="Adriaenssens E.M."/>
            <person name="Foster-Nyarko E."/>
            <person name="Jarju S."/>
            <person name="Secka A."/>
            <person name="Antonio M."/>
            <person name="Oren A."/>
            <person name="Chaudhuri R.R."/>
            <person name="La Ragione R."/>
            <person name="Hildebrand F."/>
            <person name="Pallen M.J."/>
        </authorList>
    </citation>
    <scope>NUCLEOTIDE SEQUENCE</scope>
    <source>
        <strain evidence="1">ChiSjej2B20-17149</strain>
    </source>
</reference>
<dbReference type="AlphaFoldDB" id="A0A921NMP8"/>
<dbReference type="EMBL" id="DYTS01000382">
    <property type="protein sequence ID" value="HJH21310.1"/>
    <property type="molecule type" value="Genomic_DNA"/>
</dbReference>
<sequence length="148" mass="16901">MSHHYNRIAMPDELVNRLKADQGDDGMKGIAVLVDDFLHQNNQFFASAWVSFNPKGEIRDPAEPYEVVFRFLTKREHARRANELHDQLNELLGVARNLNDGLYFGGADVTVLQDFTMLDAEDFVRYNLHDWLSVGDTDEDEEGADDAD</sequence>
<comment type="caution">
    <text evidence="1">The sequence shown here is derived from an EMBL/GenBank/DDBJ whole genome shotgun (WGS) entry which is preliminary data.</text>
</comment>
<reference evidence="1" key="2">
    <citation type="submission" date="2021-09" db="EMBL/GenBank/DDBJ databases">
        <authorList>
            <person name="Gilroy R."/>
        </authorList>
    </citation>
    <scope>NUCLEOTIDE SEQUENCE</scope>
    <source>
        <strain evidence="1">ChiSjej2B20-17149</strain>
    </source>
</reference>
<evidence type="ECO:0008006" key="3">
    <source>
        <dbReference type="Google" id="ProtNLM"/>
    </source>
</evidence>
<evidence type="ECO:0000313" key="1">
    <source>
        <dbReference type="EMBL" id="HJH21310.1"/>
    </source>
</evidence>
<dbReference type="RefSeq" id="WP_278918109.1">
    <property type="nucleotide sequence ID" value="NZ_DYTS01000382.1"/>
</dbReference>
<proteinExistence type="predicted"/>
<accession>A0A921NMP8</accession>